<accession>A0A143QLL1</accession>
<dbReference type="RefSeq" id="WP_048320617.1">
    <property type="nucleotide sequence ID" value="NZ_CP015220.1"/>
</dbReference>
<dbReference type="SUPFAM" id="SSF52980">
    <property type="entry name" value="Restriction endonuclease-like"/>
    <property type="match status" value="1"/>
</dbReference>
<evidence type="ECO:0000313" key="2">
    <source>
        <dbReference type="EMBL" id="AMY23811.1"/>
    </source>
</evidence>
<reference evidence="2 3" key="1">
    <citation type="journal article" date="2016" name="Genome Announc.">
        <title>Complete Genome and Plasmid Sequences for Rhodococcus fascians D188 and Draft Sequences for Rhodococcus Isolates PBTS 1 and PBTS 2.</title>
        <authorList>
            <person name="Stamler R.A."/>
            <person name="Vereecke D."/>
            <person name="Zhang Y."/>
            <person name="Schilkey F."/>
            <person name="Devitt N."/>
            <person name="Randall J.J."/>
        </authorList>
    </citation>
    <scope>NUCLEOTIDE SEQUENCE [LARGE SCALE GENOMIC DNA]</scope>
    <source>
        <strain evidence="2 3">PBTS2</strain>
    </source>
</reference>
<feature type="domain" description="DUF559" evidence="1">
    <location>
        <begin position="190"/>
        <end position="270"/>
    </location>
</feature>
<dbReference type="InterPro" id="IPR007569">
    <property type="entry name" value="DUF559"/>
</dbReference>
<evidence type="ECO:0000313" key="3">
    <source>
        <dbReference type="Proteomes" id="UP000076038"/>
    </source>
</evidence>
<dbReference type="OrthoDB" id="2594539at2"/>
<dbReference type="KEGG" id="rhs:A3Q41_02512"/>
<evidence type="ECO:0000259" key="1">
    <source>
        <dbReference type="Pfam" id="PF04480"/>
    </source>
</evidence>
<organism evidence="2 3">
    <name type="scientific">Rhodococcoides fascians</name>
    <name type="common">Rhodococcus fascians</name>
    <dbReference type="NCBI Taxonomy" id="1828"/>
    <lineage>
        <taxon>Bacteria</taxon>
        <taxon>Bacillati</taxon>
        <taxon>Actinomycetota</taxon>
        <taxon>Actinomycetes</taxon>
        <taxon>Mycobacteriales</taxon>
        <taxon>Nocardiaceae</taxon>
        <taxon>Rhodococcoides</taxon>
    </lineage>
</organism>
<dbReference type="EMBL" id="CP015220">
    <property type="protein sequence ID" value="AMY23811.1"/>
    <property type="molecule type" value="Genomic_DNA"/>
</dbReference>
<reference evidence="3" key="2">
    <citation type="submission" date="2016-04" db="EMBL/GenBank/DDBJ databases">
        <title>Complete Genome and Plasmid Sequences for Rhodococcus fascians D188 and Draft Sequences for Rhodococcus spp. Isolates PBTS 1 and PBTS 2.</title>
        <authorList>
            <person name="Stamer R."/>
            <person name="Vereecke D."/>
            <person name="Zhang Y."/>
            <person name="Schilkey F."/>
            <person name="Devitt N."/>
            <person name="Randall J."/>
        </authorList>
    </citation>
    <scope>NUCLEOTIDE SEQUENCE [LARGE SCALE GENOMIC DNA]</scope>
    <source>
        <strain evidence="3">PBTS2</strain>
    </source>
</reference>
<name>A0A143QLL1_RHOFA</name>
<proteinExistence type="predicted"/>
<dbReference type="Pfam" id="PF04480">
    <property type="entry name" value="DUF559"/>
    <property type="match status" value="1"/>
</dbReference>
<sequence length="278" mass="31652">MTVYTQQQLLDSGMTRGAITYRTKTGKLTRILPAIYCTGEPDFRDRCAAVTLWQPKAVLSHLTAAWWWTLLDHEPEQVHLTIARSTKRAGPPWVRQYRRTLIESSYVDLLPVVTIEQCIIDAAAMLPTTALEQFFDAALTHKVSWRAVALQCEKSAGMAGIAAVRKQLRVCCPRTLSEPERIVARALTARGYHLEINAEVGRYFADLMDRRSRVIVEIDGREFHVESKVFTSDRVRQNSLQLDGWLVLRYSAAMVMSNLAYVVDQITDTVRRRRKALT</sequence>
<dbReference type="InterPro" id="IPR047216">
    <property type="entry name" value="Endonuclease_DUF559_bact"/>
</dbReference>
<keyword evidence="3" id="KW-1185">Reference proteome</keyword>
<dbReference type="AlphaFoldDB" id="A0A143QLL1"/>
<gene>
    <name evidence="2" type="ORF">A3Q41_02512</name>
</gene>
<dbReference type="PATRIC" id="fig|1653479.3.peg.2544"/>
<dbReference type="PANTHER" id="PTHR38590:SF1">
    <property type="entry name" value="BLL0828 PROTEIN"/>
    <property type="match status" value="1"/>
</dbReference>
<dbReference type="PANTHER" id="PTHR38590">
    <property type="entry name" value="BLL0828 PROTEIN"/>
    <property type="match status" value="1"/>
</dbReference>
<protein>
    <recommendedName>
        <fullName evidence="1">DUF559 domain-containing protein</fullName>
    </recommendedName>
</protein>
<dbReference type="InterPro" id="IPR011335">
    <property type="entry name" value="Restrct_endonuc-II-like"/>
</dbReference>
<dbReference type="Gene3D" id="3.40.960.10">
    <property type="entry name" value="VSR Endonuclease"/>
    <property type="match status" value="1"/>
</dbReference>
<dbReference type="Proteomes" id="UP000076038">
    <property type="component" value="Chromosome"/>
</dbReference>